<evidence type="ECO:0000313" key="1">
    <source>
        <dbReference type="EMBL" id="GER69391.1"/>
    </source>
</evidence>
<comment type="caution">
    <text evidence="1">The sequence shown here is derived from an EMBL/GenBank/DDBJ whole genome shotgun (WGS) entry which is preliminary data.</text>
</comment>
<keyword evidence="2" id="KW-1185">Reference proteome</keyword>
<accession>A0A5J4JC92</accession>
<sequence length="54" mass="6255">MRIGDHVTYKGETCGIIFIYKNGYFELKKPYFHQIVLAHPSELMVFGEETGRCS</sequence>
<organism evidence="1 2">
    <name type="scientific">Weizmannia acidilactici</name>
    <dbReference type="NCBI Taxonomy" id="2607726"/>
    <lineage>
        <taxon>Bacteria</taxon>
        <taxon>Bacillati</taxon>
        <taxon>Bacillota</taxon>
        <taxon>Bacilli</taxon>
        <taxon>Bacillales</taxon>
        <taxon>Bacillaceae</taxon>
        <taxon>Heyndrickxia</taxon>
    </lineage>
</organism>
<gene>
    <name evidence="1" type="ORF">BpJC7_06940</name>
</gene>
<dbReference type="RefSeq" id="WP_172967442.1">
    <property type="nucleotide sequence ID" value="NZ_BKZP01000007.1"/>
</dbReference>
<dbReference type="AlphaFoldDB" id="A0A5J4JC92"/>
<evidence type="ECO:0000313" key="2">
    <source>
        <dbReference type="Proteomes" id="UP000391919"/>
    </source>
</evidence>
<dbReference type="EMBL" id="BKZQ01000006">
    <property type="protein sequence ID" value="GER69391.1"/>
    <property type="molecule type" value="Genomic_DNA"/>
</dbReference>
<proteinExistence type="predicted"/>
<protein>
    <submittedName>
        <fullName evidence="1">Uncharacterized protein</fullName>
    </submittedName>
</protein>
<name>A0A5J4JC92_9BACI</name>
<reference evidence="1 2" key="1">
    <citation type="submission" date="2019-09" db="EMBL/GenBank/DDBJ databases">
        <title>Draft genome sequence of Bacillus sp. JC-7.</title>
        <authorList>
            <person name="Tanaka N."/>
            <person name="Shiwa Y."/>
            <person name="Fujita N."/>
            <person name="Tanasupawat S."/>
        </authorList>
    </citation>
    <scope>NUCLEOTIDE SEQUENCE [LARGE SCALE GENOMIC DNA]</scope>
    <source>
        <strain evidence="1 2">JC-7</strain>
    </source>
</reference>
<dbReference type="Proteomes" id="UP000391919">
    <property type="component" value="Unassembled WGS sequence"/>
</dbReference>